<name>A0A1G2HN64_9BACT</name>
<dbReference type="EMBL" id="MHOM01000028">
    <property type="protein sequence ID" value="OGZ63972.1"/>
    <property type="molecule type" value="Genomic_DNA"/>
</dbReference>
<evidence type="ECO:0000313" key="1">
    <source>
        <dbReference type="EMBL" id="OGZ63972.1"/>
    </source>
</evidence>
<gene>
    <name evidence="1" type="ORF">A2812_02210</name>
</gene>
<comment type="caution">
    <text evidence="1">The sequence shown here is derived from an EMBL/GenBank/DDBJ whole genome shotgun (WGS) entry which is preliminary data.</text>
</comment>
<reference evidence="1 2" key="1">
    <citation type="journal article" date="2016" name="Nat. Commun.">
        <title>Thousands of microbial genomes shed light on interconnected biogeochemical processes in an aquifer system.</title>
        <authorList>
            <person name="Anantharaman K."/>
            <person name="Brown C.T."/>
            <person name="Hug L.A."/>
            <person name="Sharon I."/>
            <person name="Castelle C.J."/>
            <person name="Probst A.J."/>
            <person name="Thomas B.C."/>
            <person name="Singh A."/>
            <person name="Wilkins M.J."/>
            <person name="Karaoz U."/>
            <person name="Brodie E.L."/>
            <person name="Williams K.H."/>
            <person name="Hubbard S.S."/>
            <person name="Banfield J.F."/>
        </authorList>
    </citation>
    <scope>NUCLEOTIDE SEQUENCE [LARGE SCALE GENOMIC DNA]</scope>
</reference>
<dbReference type="Proteomes" id="UP000177190">
    <property type="component" value="Unassembled WGS sequence"/>
</dbReference>
<accession>A0A1G2HN64</accession>
<protein>
    <submittedName>
        <fullName evidence="1">Uncharacterized protein</fullName>
    </submittedName>
</protein>
<proteinExistence type="predicted"/>
<sequence length="165" mass="18212">MTHTTNDEGAKIASFRRSGFAIYRSAEVVLLCLRMCRRESCERTGGTVGRGELAALAWLFALKRVRQPDAVAAPKSIIASAISASFASARCCRCSRRIIAEFSHKTSPVPLRKMFCTARHYDLDCCGFAVRAHLGFEPEKNIAVLCQLSTKLASTKVKDNFVDSY</sequence>
<organism evidence="1 2">
    <name type="scientific">Candidatus Staskawiczbacteria bacterium RIFCSPHIGHO2_01_FULL_36_16</name>
    <dbReference type="NCBI Taxonomy" id="1802200"/>
    <lineage>
        <taxon>Bacteria</taxon>
        <taxon>Candidatus Staskawicziibacteriota</taxon>
    </lineage>
</organism>
<dbReference type="AlphaFoldDB" id="A0A1G2HN64"/>
<evidence type="ECO:0000313" key="2">
    <source>
        <dbReference type="Proteomes" id="UP000177190"/>
    </source>
</evidence>